<protein>
    <submittedName>
        <fullName evidence="1">Uncharacterized protein</fullName>
    </submittedName>
</protein>
<reference evidence="2" key="1">
    <citation type="journal article" date="2019" name="Int. J. Syst. Evol. Microbiol.">
        <title>The Global Catalogue of Microorganisms (GCM) 10K type strain sequencing project: providing services to taxonomists for standard genome sequencing and annotation.</title>
        <authorList>
            <consortium name="The Broad Institute Genomics Platform"/>
            <consortium name="The Broad Institute Genome Sequencing Center for Infectious Disease"/>
            <person name="Wu L."/>
            <person name="Ma J."/>
        </authorList>
    </citation>
    <scope>NUCLEOTIDE SEQUENCE [LARGE SCALE GENOMIC DNA]</scope>
    <source>
        <strain evidence="2">JCM 9377</strain>
    </source>
</reference>
<gene>
    <name evidence="1" type="ORF">GCM10010468_71800</name>
</gene>
<evidence type="ECO:0000313" key="2">
    <source>
        <dbReference type="Proteomes" id="UP001501237"/>
    </source>
</evidence>
<dbReference type="EMBL" id="BAAAUV010000032">
    <property type="protein sequence ID" value="GAA3237148.1"/>
    <property type="molecule type" value="Genomic_DNA"/>
</dbReference>
<dbReference type="Proteomes" id="UP001501237">
    <property type="component" value="Unassembled WGS sequence"/>
</dbReference>
<sequence length="77" mass="8758">MGELYPAHKWLERMELRFAKKGFLSAKPTFVAGYGRACRDCGHVALLLDDASRRRLDEVADRLDDVEGHAPEGERRT</sequence>
<dbReference type="RefSeq" id="WP_344837611.1">
    <property type="nucleotide sequence ID" value="NZ_BAAAUV010000032.1"/>
</dbReference>
<keyword evidence="2" id="KW-1185">Reference proteome</keyword>
<evidence type="ECO:0000313" key="1">
    <source>
        <dbReference type="EMBL" id="GAA3237148.1"/>
    </source>
</evidence>
<comment type="caution">
    <text evidence="1">The sequence shown here is derived from an EMBL/GenBank/DDBJ whole genome shotgun (WGS) entry which is preliminary data.</text>
</comment>
<organism evidence="1 2">
    <name type="scientific">Actinocorallia longicatena</name>
    <dbReference type="NCBI Taxonomy" id="111803"/>
    <lineage>
        <taxon>Bacteria</taxon>
        <taxon>Bacillati</taxon>
        <taxon>Actinomycetota</taxon>
        <taxon>Actinomycetes</taxon>
        <taxon>Streptosporangiales</taxon>
        <taxon>Thermomonosporaceae</taxon>
        <taxon>Actinocorallia</taxon>
    </lineage>
</organism>
<proteinExistence type="predicted"/>
<accession>A0ABP6QN89</accession>
<name>A0ABP6QN89_9ACTN</name>